<reference evidence="2 3" key="1">
    <citation type="journal article" date="2020" name="Nat. Food">
        <title>A phased Vanilla planifolia genome enables genetic improvement of flavour and production.</title>
        <authorList>
            <person name="Hasing T."/>
            <person name="Tang H."/>
            <person name="Brym M."/>
            <person name="Khazi F."/>
            <person name="Huang T."/>
            <person name="Chambers A.H."/>
        </authorList>
    </citation>
    <scope>NUCLEOTIDE SEQUENCE [LARGE SCALE GENOMIC DNA]</scope>
    <source>
        <tissue evidence="2">Leaf</tissue>
    </source>
</reference>
<evidence type="ECO:0000256" key="1">
    <source>
        <dbReference type="SAM" id="MobiDB-lite"/>
    </source>
</evidence>
<gene>
    <name evidence="2" type="ORF">HPP92_002868</name>
</gene>
<dbReference type="EMBL" id="JADCNM010000001">
    <property type="protein sequence ID" value="KAG0502796.1"/>
    <property type="molecule type" value="Genomic_DNA"/>
</dbReference>
<protein>
    <submittedName>
        <fullName evidence="2">Uncharacterized protein</fullName>
    </submittedName>
</protein>
<comment type="caution">
    <text evidence="2">The sequence shown here is derived from an EMBL/GenBank/DDBJ whole genome shotgun (WGS) entry which is preliminary data.</text>
</comment>
<sequence length="110" mass="11198">MRSDAATAGGEDGTEMELLTAGRGRSTVKGGAKGERVEDEKEGKGEGLGGGRGGSLPLEGGGLPLPGDAPRLVARFIGPKKPRRVVGHVSSSAPARKRICKLFVVSPPVP</sequence>
<proteinExistence type="predicted"/>
<name>A0A835VN52_VANPL</name>
<feature type="region of interest" description="Disordered" evidence="1">
    <location>
        <begin position="1"/>
        <end position="65"/>
    </location>
</feature>
<dbReference type="Proteomes" id="UP000639772">
    <property type="component" value="Chromosome 1"/>
</dbReference>
<evidence type="ECO:0000313" key="2">
    <source>
        <dbReference type="EMBL" id="KAG0502796.1"/>
    </source>
</evidence>
<organism evidence="2 3">
    <name type="scientific">Vanilla planifolia</name>
    <name type="common">Vanilla</name>
    <dbReference type="NCBI Taxonomy" id="51239"/>
    <lineage>
        <taxon>Eukaryota</taxon>
        <taxon>Viridiplantae</taxon>
        <taxon>Streptophyta</taxon>
        <taxon>Embryophyta</taxon>
        <taxon>Tracheophyta</taxon>
        <taxon>Spermatophyta</taxon>
        <taxon>Magnoliopsida</taxon>
        <taxon>Liliopsida</taxon>
        <taxon>Asparagales</taxon>
        <taxon>Orchidaceae</taxon>
        <taxon>Vanilloideae</taxon>
        <taxon>Vanilleae</taxon>
        <taxon>Vanilla</taxon>
    </lineage>
</organism>
<feature type="compositionally biased region" description="Basic and acidic residues" evidence="1">
    <location>
        <begin position="32"/>
        <end position="45"/>
    </location>
</feature>
<feature type="compositionally biased region" description="Gly residues" evidence="1">
    <location>
        <begin position="46"/>
        <end position="64"/>
    </location>
</feature>
<dbReference type="AlphaFoldDB" id="A0A835VN52"/>
<evidence type="ECO:0000313" key="3">
    <source>
        <dbReference type="Proteomes" id="UP000639772"/>
    </source>
</evidence>
<accession>A0A835VN52</accession>